<accession>A0ACC0B6B7</accession>
<protein>
    <submittedName>
        <fullName evidence="1">Uncharacterized protein</fullName>
    </submittedName>
</protein>
<proteinExistence type="predicted"/>
<name>A0ACC0B6B7_CATRO</name>
<keyword evidence="2" id="KW-1185">Reference proteome</keyword>
<gene>
    <name evidence="1" type="ORF">M9H77_18024</name>
</gene>
<comment type="caution">
    <text evidence="1">The sequence shown here is derived from an EMBL/GenBank/DDBJ whole genome shotgun (WGS) entry which is preliminary data.</text>
</comment>
<evidence type="ECO:0000313" key="2">
    <source>
        <dbReference type="Proteomes" id="UP001060085"/>
    </source>
</evidence>
<reference evidence="2" key="1">
    <citation type="journal article" date="2023" name="Nat. Plants">
        <title>Single-cell RNA sequencing provides a high-resolution roadmap for understanding the multicellular compartmentation of specialized metabolism.</title>
        <authorList>
            <person name="Sun S."/>
            <person name="Shen X."/>
            <person name="Li Y."/>
            <person name="Li Y."/>
            <person name="Wang S."/>
            <person name="Li R."/>
            <person name="Zhang H."/>
            <person name="Shen G."/>
            <person name="Guo B."/>
            <person name="Wei J."/>
            <person name="Xu J."/>
            <person name="St-Pierre B."/>
            <person name="Chen S."/>
            <person name="Sun C."/>
        </authorList>
    </citation>
    <scope>NUCLEOTIDE SEQUENCE [LARGE SCALE GENOMIC DNA]</scope>
</reference>
<dbReference type="EMBL" id="CM044704">
    <property type="protein sequence ID" value="KAI5668171.1"/>
    <property type="molecule type" value="Genomic_DNA"/>
</dbReference>
<evidence type="ECO:0000313" key="1">
    <source>
        <dbReference type="EMBL" id="KAI5668171.1"/>
    </source>
</evidence>
<dbReference type="Proteomes" id="UP001060085">
    <property type="component" value="Linkage Group LG04"/>
</dbReference>
<organism evidence="1 2">
    <name type="scientific">Catharanthus roseus</name>
    <name type="common">Madagascar periwinkle</name>
    <name type="synonym">Vinca rosea</name>
    <dbReference type="NCBI Taxonomy" id="4058"/>
    <lineage>
        <taxon>Eukaryota</taxon>
        <taxon>Viridiplantae</taxon>
        <taxon>Streptophyta</taxon>
        <taxon>Embryophyta</taxon>
        <taxon>Tracheophyta</taxon>
        <taxon>Spermatophyta</taxon>
        <taxon>Magnoliopsida</taxon>
        <taxon>eudicotyledons</taxon>
        <taxon>Gunneridae</taxon>
        <taxon>Pentapetalae</taxon>
        <taxon>asterids</taxon>
        <taxon>lamiids</taxon>
        <taxon>Gentianales</taxon>
        <taxon>Apocynaceae</taxon>
        <taxon>Rauvolfioideae</taxon>
        <taxon>Vinceae</taxon>
        <taxon>Catharanthinae</taxon>
        <taxon>Catharanthus</taxon>
    </lineage>
</organism>
<sequence length="199" mass="22400">MRLLTHSVLPLLCRAEELNNSSSSSRKMNGYSRIRKVITERSKSIDFSHLSSSPPNKQPLPNHDDVNELESQNNNNNSTHLPIQIQEHRIEDTDDGEIFGVILSRKCSISSNPSNNFISEKQSSSSSSVHSALKRTLSSIKRSSSVSGGGYCRIHHQCDSYTTADDNEDIFMLNTFQFQTRSTKKKGKFFEACKRILGF</sequence>